<sequence length="862" mass="91873">MKRILLILMMLTQAIWVFGLRAEKSSTELLKNIKTDLIASKGDQQIEPGHNSCEPFCKDIIVELDQNGTATITAADIYNGSTENCEIASIAIDKSSFGCEDIIDGKEPVTHVVISQVYGGGGISGSIFTNDFIELFNSGTTTVDLTGWSVQYASSTGTSWVVTELSGSIQSGHYYLIQQAAGGGGFVNLPSPDAVGTINMAASNGKVLLSNTTTVQSGSCPSGSQIIDLIGYGTANCFETSPTSTLSSTTAAIRKSNGCQDTDNNFEDFNIADPLPRNSATAFAPCILSYTGVPVTLTVIDLEGNESTCVANVNVIDKIAPVITTNGDSEINTDFGVCWANVEIFAASSDNCEVGAPIGIRSDGEPIDAPYPVGVTTITWNVTDINGNEAEEVIQTVTVNDIELPVITAEDQTVSAEAALCTALINLNASASDNCGVDDPIGVRSDGEILGAPFPVGITTIIWNVTDINGNEAETAIQTITVTDDEAPEVFTKNAIIELQPGGSYTLSSGEIDDGSFDNCGIASKTLDKTLFTEDDEGENMVILTVVDLSGNENSAEATVTVIVNREEGCVEAKAKDMILVLDRNGTASLKVNQVDDGSFTNCSNRIVSRELEKSLFTCADLGEQTVSFKAIDSDGNTGETRIKVTVLDETAPIIRNFPRININLGADETYILTDLGEDANISDNCSIESVIQSPEPGTVYDTAGTYSILLKATDTSGNVAERTVTLSIRKNTNNRLADDNEPNGEGNVEHSDLDTMSDQDQVSANSEINLENQLLREIISNGFKIYPNPANHETNILVNLVGESNVEIRIFDAAGRLVFSEESFEEQSFTRSIQLDGLSSGLYNVVVKVNHQFLQGRLIKK</sequence>
<gene>
    <name evidence="3" type="ORF">CLW00_1076</name>
</gene>
<reference evidence="3 4" key="1">
    <citation type="submission" date="2018-03" db="EMBL/GenBank/DDBJ databases">
        <title>Genomic Encyclopedia of Archaeal and Bacterial Type Strains, Phase II (KMG-II): from individual species to whole genera.</title>
        <authorList>
            <person name="Goeker M."/>
        </authorList>
    </citation>
    <scope>NUCLEOTIDE SEQUENCE [LARGE SCALE GENOMIC DNA]</scope>
    <source>
        <strain evidence="3 4">DSM 27929</strain>
    </source>
</reference>
<dbReference type="PANTHER" id="PTHR24273:SF32">
    <property type="entry name" value="HYALIN"/>
    <property type="match status" value="1"/>
</dbReference>
<dbReference type="InterPro" id="IPR001322">
    <property type="entry name" value="Lamin_tail_dom"/>
</dbReference>
<proteinExistence type="predicted"/>
<dbReference type="PROSITE" id="PS51841">
    <property type="entry name" value="LTD"/>
    <property type="match status" value="1"/>
</dbReference>
<dbReference type="AlphaFoldDB" id="A0A2T0WJQ4"/>
<dbReference type="OrthoDB" id="818293at2"/>
<dbReference type="Pfam" id="PF18962">
    <property type="entry name" value="Por_Secre_tail"/>
    <property type="match status" value="1"/>
</dbReference>
<dbReference type="RefSeq" id="WP_106133973.1">
    <property type="nucleotide sequence ID" value="NZ_PVTR01000007.1"/>
</dbReference>
<evidence type="ECO:0000259" key="2">
    <source>
        <dbReference type="PROSITE" id="PS51841"/>
    </source>
</evidence>
<feature type="domain" description="LTD" evidence="2">
    <location>
        <begin position="107"/>
        <end position="234"/>
    </location>
</feature>
<dbReference type="InterPro" id="IPR036415">
    <property type="entry name" value="Lamin_tail_dom_sf"/>
</dbReference>
<keyword evidence="4" id="KW-1185">Reference proteome</keyword>
<dbReference type="EMBL" id="PVTR01000007">
    <property type="protein sequence ID" value="PRY86938.1"/>
    <property type="molecule type" value="Genomic_DNA"/>
</dbReference>
<dbReference type="SUPFAM" id="SSF74853">
    <property type="entry name" value="Lamin A/C globular tail domain"/>
    <property type="match status" value="1"/>
</dbReference>
<dbReference type="Pfam" id="PF00932">
    <property type="entry name" value="LTD"/>
    <property type="match status" value="1"/>
</dbReference>
<name>A0A2T0WJQ4_9BACT</name>
<evidence type="ECO:0000256" key="1">
    <source>
        <dbReference type="SAM" id="MobiDB-lite"/>
    </source>
</evidence>
<protein>
    <submittedName>
        <fullName evidence="3">Putative secreted protein (Por secretion system target)</fullName>
    </submittedName>
</protein>
<organism evidence="3 4">
    <name type="scientific">Mongoliibacter ruber</name>
    <dbReference type="NCBI Taxonomy" id="1750599"/>
    <lineage>
        <taxon>Bacteria</taxon>
        <taxon>Pseudomonadati</taxon>
        <taxon>Bacteroidota</taxon>
        <taxon>Cytophagia</taxon>
        <taxon>Cytophagales</taxon>
        <taxon>Cyclobacteriaceae</taxon>
        <taxon>Mongoliibacter</taxon>
    </lineage>
</organism>
<dbReference type="Proteomes" id="UP000238157">
    <property type="component" value="Unassembled WGS sequence"/>
</dbReference>
<dbReference type="InterPro" id="IPR026444">
    <property type="entry name" value="Secre_tail"/>
</dbReference>
<dbReference type="NCBIfam" id="TIGR04183">
    <property type="entry name" value="Por_Secre_tail"/>
    <property type="match status" value="1"/>
</dbReference>
<accession>A0A2T0WJQ4</accession>
<evidence type="ECO:0000313" key="3">
    <source>
        <dbReference type="EMBL" id="PRY86938.1"/>
    </source>
</evidence>
<comment type="caution">
    <text evidence="3">The sequence shown here is derived from an EMBL/GenBank/DDBJ whole genome shotgun (WGS) entry which is preliminary data.</text>
</comment>
<feature type="region of interest" description="Disordered" evidence="1">
    <location>
        <begin position="733"/>
        <end position="754"/>
    </location>
</feature>
<evidence type="ECO:0000313" key="4">
    <source>
        <dbReference type="Proteomes" id="UP000238157"/>
    </source>
</evidence>
<dbReference type="PANTHER" id="PTHR24273">
    <property type="entry name" value="FI04643P-RELATED"/>
    <property type="match status" value="1"/>
</dbReference>